<dbReference type="OrthoDB" id="9761504at2"/>
<dbReference type="EMBL" id="CVTD020000024">
    <property type="protein sequence ID" value="CRZ35392.1"/>
    <property type="molecule type" value="Genomic_DNA"/>
</dbReference>
<dbReference type="AlphaFoldDB" id="A0A0H5SIQ8"/>
<evidence type="ECO:0000313" key="2">
    <source>
        <dbReference type="EMBL" id="CRZ35392.1"/>
    </source>
</evidence>
<accession>A0A0H5SIQ8</accession>
<evidence type="ECO:0000313" key="3">
    <source>
        <dbReference type="Proteomes" id="UP000236497"/>
    </source>
</evidence>
<dbReference type="InterPro" id="IPR018484">
    <property type="entry name" value="FGGY_N"/>
</dbReference>
<dbReference type="InterPro" id="IPR043129">
    <property type="entry name" value="ATPase_NBD"/>
</dbReference>
<gene>
    <name evidence="2" type="ORF">HHT355_2195</name>
</gene>
<dbReference type="RefSeq" id="WP_103203477.1">
    <property type="nucleotide sequence ID" value="NZ_CVTD020000024.1"/>
</dbReference>
<reference evidence="2 3" key="1">
    <citation type="submission" date="2015-06" db="EMBL/GenBank/DDBJ databases">
        <authorList>
            <person name="Wibberg Daniel"/>
        </authorList>
    </citation>
    <scope>NUCLEOTIDE SEQUENCE [LARGE SCALE GENOMIC DNA]</scope>
    <source>
        <strain evidence="2 3">T3/55T</strain>
    </source>
</reference>
<evidence type="ECO:0000259" key="1">
    <source>
        <dbReference type="Pfam" id="PF00370"/>
    </source>
</evidence>
<name>A0A0H5SIQ8_HERHM</name>
<protein>
    <recommendedName>
        <fullName evidence="1">Carbohydrate kinase FGGY N-terminal domain-containing protein</fullName>
    </recommendedName>
</protein>
<dbReference type="Proteomes" id="UP000236497">
    <property type="component" value="Unassembled WGS sequence"/>
</dbReference>
<dbReference type="SUPFAM" id="SSF53067">
    <property type="entry name" value="Actin-like ATPase domain"/>
    <property type="match status" value="1"/>
</dbReference>
<dbReference type="GO" id="GO:0016301">
    <property type="term" value="F:kinase activity"/>
    <property type="evidence" value="ECO:0007669"/>
    <property type="project" value="InterPro"/>
</dbReference>
<sequence length="279" mass="31906">MGGLYLVADINEKEGCHYLGRLEDGKIKLEEVYRFEIKQIQKNGNEMWDLKYIFEQIKAGIANCRKIGKLPVLVSIAACDDLFVLLDQDNKVIDDMIFNLDELKNPETFKNEYLPYIKQAKCFLMLADYFCFLLTGRMQCNCTYLIPGGLVTKDTLNWNEEIIEKMGLNKSQFPPVSRPGNVIGNLTLEITDEIGYDFILMETLSRQTAASIFKSAENSIGKENENIQDTDQTQQTDRISIPDELKIIIGCLCILFIISHELKDMDAAIETIRKYLLSQ</sequence>
<proteinExistence type="predicted"/>
<dbReference type="GO" id="GO:0005975">
    <property type="term" value="P:carbohydrate metabolic process"/>
    <property type="evidence" value="ECO:0007669"/>
    <property type="project" value="InterPro"/>
</dbReference>
<dbReference type="Gene3D" id="3.30.420.40">
    <property type="match status" value="1"/>
</dbReference>
<keyword evidence="3" id="KW-1185">Reference proteome</keyword>
<organism evidence="2 3">
    <name type="scientific">Herbinix hemicellulosilytica</name>
    <dbReference type="NCBI Taxonomy" id="1564487"/>
    <lineage>
        <taxon>Bacteria</taxon>
        <taxon>Bacillati</taxon>
        <taxon>Bacillota</taxon>
        <taxon>Clostridia</taxon>
        <taxon>Lachnospirales</taxon>
        <taxon>Lachnospiraceae</taxon>
        <taxon>Herbinix</taxon>
    </lineage>
</organism>
<feature type="domain" description="Carbohydrate kinase FGGY N-terminal" evidence="1">
    <location>
        <begin position="111"/>
        <end position="196"/>
    </location>
</feature>
<dbReference type="Pfam" id="PF00370">
    <property type="entry name" value="FGGY_N"/>
    <property type="match status" value="1"/>
</dbReference>